<keyword evidence="2" id="KW-1185">Reference proteome</keyword>
<protein>
    <submittedName>
        <fullName evidence="1">WD40-repeat-containing domain</fullName>
    </submittedName>
</protein>
<evidence type="ECO:0000313" key="2">
    <source>
        <dbReference type="Proteomes" id="UP000054937"/>
    </source>
</evidence>
<reference evidence="1 2" key="1">
    <citation type="journal article" date="2015" name="Sci. Rep.">
        <title>Genome of the facultative scuticociliatosis pathogen Pseudocohnilembus persalinus provides insight into its virulence through horizontal gene transfer.</title>
        <authorList>
            <person name="Xiong J."/>
            <person name="Wang G."/>
            <person name="Cheng J."/>
            <person name="Tian M."/>
            <person name="Pan X."/>
            <person name="Warren A."/>
            <person name="Jiang C."/>
            <person name="Yuan D."/>
            <person name="Miao W."/>
        </authorList>
    </citation>
    <scope>NUCLEOTIDE SEQUENCE [LARGE SCALE GENOMIC DNA]</scope>
    <source>
        <strain evidence="1">36N120E</strain>
    </source>
</reference>
<comment type="caution">
    <text evidence="1">The sequence shown here is derived from an EMBL/GenBank/DDBJ whole genome shotgun (WGS) entry which is preliminary data.</text>
</comment>
<name>A0A0V0QJ65_PSEPJ</name>
<proteinExistence type="predicted"/>
<dbReference type="SUPFAM" id="SSF50978">
    <property type="entry name" value="WD40 repeat-like"/>
    <property type="match status" value="1"/>
</dbReference>
<organism evidence="1 2">
    <name type="scientific">Pseudocohnilembus persalinus</name>
    <name type="common">Ciliate</name>
    <dbReference type="NCBI Taxonomy" id="266149"/>
    <lineage>
        <taxon>Eukaryota</taxon>
        <taxon>Sar</taxon>
        <taxon>Alveolata</taxon>
        <taxon>Ciliophora</taxon>
        <taxon>Intramacronucleata</taxon>
        <taxon>Oligohymenophorea</taxon>
        <taxon>Scuticociliatia</taxon>
        <taxon>Philasterida</taxon>
        <taxon>Pseudocohnilembidae</taxon>
        <taxon>Pseudocohnilembus</taxon>
    </lineage>
</organism>
<dbReference type="EMBL" id="LDAU01000157">
    <property type="protein sequence ID" value="KRX02188.1"/>
    <property type="molecule type" value="Genomic_DNA"/>
</dbReference>
<accession>A0A0V0QJ65</accession>
<sequence>MRNFREHLNIKVIPIKFTPMYIQCCHKNDCIIVSDKDGGISIYDYQTGLELDREIISKGQSIQSIQFIDNRELYPGNELIQENRNDPNQPFPPYLIATSQNQISLVRYLLNTK</sequence>
<dbReference type="AlphaFoldDB" id="A0A0V0QJ65"/>
<dbReference type="Proteomes" id="UP000054937">
    <property type="component" value="Unassembled WGS sequence"/>
</dbReference>
<evidence type="ECO:0000313" key="1">
    <source>
        <dbReference type="EMBL" id="KRX02188.1"/>
    </source>
</evidence>
<dbReference type="InterPro" id="IPR036322">
    <property type="entry name" value="WD40_repeat_dom_sf"/>
</dbReference>
<gene>
    <name evidence="1" type="ORF">PPERSA_06383</name>
</gene>
<dbReference type="InParanoid" id="A0A0V0QJ65"/>